<dbReference type="InterPro" id="IPR016419">
    <property type="entry name" value="Prepilin_Pept-dep_B_prd"/>
</dbReference>
<dbReference type="EMBL" id="FNDD01000001">
    <property type="protein sequence ID" value="SDG68223.1"/>
    <property type="molecule type" value="Genomic_DNA"/>
</dbReference>
<protein>
    <submittedName>
        <fullName evidence="2">Type IV pilus assembly protein PilW</fullName>
    </submittedName>
</protein>
<feature type="transmembrane region" description="Helical" evidence="1">
    <location>
        <begin position="27"/>
        <end position="47"/>
    </location>
</feature>
<keyword evidence="1" id="KW-0812">Transmembrane</keyword>
<keyword evidence="1" id="KW-1133">Transmembrane helix</keyword>
<dbReference type="AlphaFoldDB" id="A0A1G7W8F6"/>
<organism evidence="2 3">
    <name type="scientific">Vibrio xiamenensis</name>
    <dbReference type="NCBI Taxonomy" id="861298"/>
    <lineage>
        <taxon>Bacteria</taxon>
        <taxon>Pseudomonadati</taxon>
        <taxon>Pseudomonadota</taxon>
        <taxon>Gammaproteobacteria</taxon>
        <taxon>Vibrionales</taxon>
        <taxon>Vibrionaceae</taxon>
        <taxon>Vibrio</taxon>
    </lineage>
</organism>
<dbReference type="Proteomes" id="UP000198854">
    <property type="component" value="Unassembled WGS sequence"/>
</dbReference>
<gene>
    <name evidence="2" type="ORF">SAMN04488136_101252</name>
</gene>
<evidence type="ECO:0000313" key="2">
    <source>
        <dbReference type="EMBL" id="SDG68223.1"/>
    </source>
</evidence>
<reference evidence="2 3" key="1">
    <citation type="submission" date="2016-10" db="EMBL/GenBank/DDBJ databases">
        <authorList>
            <person name="de Groot N.N."/>
        </authorList>
    </citation>
    <scope>NUCLEOTIDE SEQUENCE [LARGE SCALE GENOMIC DNA]</scope>
    <source>
        <strain evidence="2 3">CGMCC 1.10228</strain>
    </source>
</reference>
<accession>A0A1G7W8F6</accession>
<dbReference type="STRING" id="861298.SAMN04488136_101252"/>
<dbReference type="RefSeq" id="WP_143015576.1">
    <property type="nucleotide sequence ID" value="NZ_FNDD01000001.1"/>
</dbReference>
<proteinExistence type="predicted"/>
<evidence type="ECO:0000256" key="1">
    <source>
        <dbReference type="SAM" id="Phobius"/>
    </source>
</evidence>
<dbReference type="PIRSF" id="PIRSF004525">
    <property type="entry name" value="Pilin_peptidase-dep_B_prd"/>
    <property type="match status" value="1"/>
</dbReference>
<evidence type="ECO:0000313" key="3">
    <source>
        <dbReference type="Proteomes" id="UP000198854"/>
    </source>
</evidence>
<sequence length="220" mass="23556">MRLTVTQTAPLNCHVMLAQRGATLVELLVASLLSLLVIGVIGSMFISSQNSALSLSRQLMLSQNLSSAMAQLKEDAERAGYNGQIAYSLKLSAASDILTVSSGALGFVYRQPEPTSDPLFHVVYRLEALSSTHNSLKICEKSSAQLLTMVSAAASGSGGYCYALFDPNLINITSFSVTSGSLVGENAKRQSVELSLNAALTEWPQVTQQLSLQIHSDNWQ</sequence>
<keyword evidence="3" id="KW-1185">Reference proteome</keyword>
<dbReference type="OrthoDB" id="5865913at2"/>
<name>A0A1G7W8F6_9VIBR</name>
<keyword evidence="1" id="KW-0472">Membrane</keyword>